<gene>
    <name evidence="1" type="ORF">SBAD_LOCUS9767</name>
</gene>
<evidence type="ECO:0000313" key="2">
    <source>
        <dbReference type="Proteomes" id="UP000270296"/>
    </source>
</evidence>
<dbReference type="GO" id="GO:0005634">
    <property type="term" value="C:nucleus"/>
    <property type="evidence" value="ECO:0007669"/>
    <property type="project" value="TreeGrafter"/>
</dbReference>
<evidence type="ECO:0000313" key="3">
    <source>
        <dbReference type="WBParaSite" id="SBAD_0001011701-mRNA-1"/>
    </source>
</evidence>
<dbReference type="AlphaFoldDB" id="A0A183J1L9"/>
<protein>
    <submittedName>
        <fullName evidence="3">Flavodoxin-like domain-containing protein</fullName>
    </submittedName>
</protein>
<dbReference type="InterPro" id="IPR040436">
    <property type="entry name" value="Disconnected-like"/>
</dbReference>
<accession>A0A183J1L9</accession>
<name>A0A183J1L9_9BILA</name>
<dbReference type="EMBL" id="UZAM01013137">
    <property type="protein sequence ID" value="VDP25766.1"/>
    <property type="molecule type" value="Genomic_DNA"/>
</dbReference>
<dbReference type="PANTHER" id="PTHR15021">
    <property type="entry name" value="DISCONNECTED-RELATED"/>
    <property type="match status" value="1"/>
</dbReference>
<sequence length="207" mass="22916">MLVWVTDDKPNQCTDGEVDDGTNPANGLLVITPHLLDSKGSVASSSLLPEASNPSTVFDIASMILYGTQAIPVQLKILFDRVMSSFDNDSRLAILSAFGWTPEDYSRGYKLQLDAMSPAFLVEASESPSSRLYRLNGVYLVTDISWRICYCIVLAQDMTELKQKIQQLQEEPHIVGLEANLSKANWMYCSEGSICARNGEELEEVAR</sequence>
<dbReference type="OrthoDB" id="10070972at2759"/>
<organism evidence="3">
    <name type="scientific">Soboliphyme baturini</name>
    <dbReference type="NCBI Taxonomy" id="241478"/>
    <lineage>
        <taxon>Eukaryota</taxon>
        <taxon>Metazoa</taxon>
        <taxon>Ecdysozoa</taxon>
        <taxon>Nematoda</taxon>
        <taxon>Enoplea</taxon>
        <taxon>Dorylaimia</taxon>
        <taxon>Dioctophymatida</taxon>
        <taxon>Dioctophymatoidea</taxon>
        <taxon>Soboliphymatidae</taxon>
        <taxon>Soboliphyme</taxon>
    </lineage>
</organism>
<keyword evidence="2" id="KW-1185">Reference proteome</keyword>
<reference evidence="3" key="1">
    <citation type="submission" date="2016-06" db="UniProtKB">
        <authorList>
            <consortium name="WormBaseParasite"/>
        </authorList>
    </citation>
    <scope>IDENTIFICATION</scope>
</reference>
<reference evidence="1 2" key="2">
    <citation type="submission" date="2018-11" db="EMBL/GenBank/DDBJ databases">
        <authorList>
            <consortium name="Pathogen Informatics"/>
        </authorList>
    </citation>
    <scope>NUCLEOTIDE SEQUENCE [LARGE SCALE GENOMIC DNA]</scope>
</reference>
<dbReference type="WBParaSite" id="SBAD_0001011701-mRNA-1">
    <property type="protein sequence ID" value="SBAD_0001011701-mRNA-1"/>
    <property type="gene ID" value="SBAD_0001011701"/>
</dbReference>
<dbReference type="GO" id="GO:0006355">
    <property type="term" value="P:regulation of DNA-templated transcription"/>
    <property type="evidence" value="ECO:0007669"/>
    <property type="project" value="TreeGrafter"/>
</dbReference>
<dbReference type="Proteomes" id="UP000270296">
    <property type="component" value="Unassembled WGS sequence"/>
</dbReference>
<evidence type="ECO:0000313" key="1">
    <source>
        <dbReference type="EMBL" id="VDP25766.1"/>
    </source>
</evidence>
<dbReference type="PANTHER" id="PTHR15021:SF0">
    <property type="entry name" value="DISCO-RELATED, ISOFORM A-RELATED"/>
    <property type="match status" value="1"/>
</dbReference>
<proteinExistence type="predicted"/>